<dbReference type="EMBL" id="NFIE01000006">
    <property type="protein sequence ID" value="OUN89080.1"/>
    <property type="molecule type" value="Genomic_DNA"/>
</dbReference>
<evidence type="ECO:0000256" key="1">
    <source>
        <dbReference type="ARBA" id="ARBA00043985"/>
    </source>
</evidence>
<comment type="caution">
    <text evidence="2">The sequence shown here is derived from an EMBL/GenBank/DDBJ whole genome shotgun (WGS) entry which is preliminary data.</text>
</comment>
<reference evidence="3" key="1">
    <citation type="submission" date="2017-04" db="EMBL/GenBank/DDBJ databases">
        <title>Function of individual gut microbiota members based on whole genome sequencing of pure cultures obtained from chicken caecum.</title>
        <authorList>
            <person name="Medvecky M."/>
            <person name="Cejkova D."/>
            <person name="Polansky O."/>
            <person name="Karasova D."/>
            <person name="Kubasova T."/>
            <person name="Cizek A."/>
            <person name="Rychlik I."/>
        </authorList>
    </citation>
    <scope>NUCLEOTIDE SEQUENCE [LARGE SCALE GENOMIC DNA]</scope>
    <source>
        <strain evidence="3">An5</strain>
    </source>
</reference>
<gene>
    <name evidence="2" type="ORF">B5G02_03655</name>
</gene>
<keyword evidence="3" id="KW-1185">Reference proteome</keyword>
<dbReference type="RefSeq" id="WP_019238692.1">
    <property type="nucleotide sequence ID" value="NZ_CABKRW010000100.1"/>
</dbReference>
<dbReference type="AlphaFoldDB" id="A0A1Y3Y433"/>
<protein>
    <submittedName>
        <fullName evidence="2">Phage shock protein A</fullName>
    </submittedName>
</protein>
<evidence type="ECO:0000313" key="2">
    <source>
        <dbReference type="EMBL" id="OUN89080.1"/>
    </source>
</evidence>
<dbReference type="PANTHER" id="PTHR31088">
    <property type="entry name" value="MEMBRANE-ASSOCIATED PROTEIN VIPP1, CHLOROPLASTIC"/>
    <property type="match status" value="1"/>
</dbReference>
<sequence>MGMLDRFADIIKANINDLLDKAEDPAKMVDQYLRDLTESLAEVKRETAGVMAEETRTRRLVEENEAEVAKYDELARRALKAGNEDDARTFLAKKQQLVAKGESLAQAAEAAHGNASKMREMHDKLVSDIETLKGRREAIKAKVAVAKTQDKVNAVSSAGDGAAAAMSAFDRMEARANEMLDRSNAMSELNAKPADSAAELERKYTEAGSTAAVDDELARLKQEMGL</sequence>
<evidence type="ECO:0000313" key="3">
    <source>
        <dbReference type="Proteomes" id="UP000195781"/>
    </source>
</evidence>
<dbReference type="OrthoDB" id="9779630at2"/>
<name>A0A1Y3Y433_9ACTN</name>
<dbReference type="Pfam" id="PF04012">
    <property type="entry name" value="PspA_IM30"/>
    <property type="match status" value="1"/>
</dbReference>
<proteinExistence type="inferred from homology"/>
<accession>A0A1Y3Y433</accession>
<dbReference type="PANTHER" id="PTHR31088:SF6">
    <property type="entry name" value="PHAGE SHOCK PROTEIN A"/>
    <property type="match status" value="1"/>
</dbReference>
<comment type="similarity">
    <text evidence="1">Belongs to the PspA/Vipp/IM30 family.</text>
</comment>
<dbReference type="Proteomes" id="UP000195781">
    <property type="component" value="Unassembled WGS sequence"/>
</dbReference>
<organism evidence="2 3">
    <name type="scientific">[Collinsella] massiliensis</name>
    <dbReference type="NCBI Taxonomy" id="1232426"/>
    <lineage>
        <taxon>Bacteria</taxon>
        <taxon>Bacillati</taxon>
        <taxon>Actinomycetota</taxon>
        <taxon>Coriobacteriia</taxon>
        <taxon>Coriobacteriales</taxon>
        <taxon>Coriobacteriaceae</taxon>
        <taxon>Enorma</taxon>
    </lineage>
</organism>
<dbReference type="InterPro" id="IPR007157">
    <property type="entry name" value="PspA_VIPP1"/>
</dbReference>